<dbReference type="EMBL" id="BGZK01001402">
    <property type="protein sequence ID" value="GBP79137.1"/>
    <property type="molecule type" value="Genomic_DNA"/>
</dbReference>
<evidence type="ECO:0000256" key="1">
    <source>
        <dbReference type="SAM" id="MobiDB-lite"/>
    </source>
</evidence>
<protein>
    <submittedName>
        <fullName evidence="2">Uncharacterized protein</fullName>
    </submittedName>
</protein>
<comment type="caution">
    <text evidence="2">The sequence shown here is derived from an EMBL/GenBank/DDBJ whole genome shotgun (WGS) entry which is preliminary data.</text>
</comment>
<dbReference type="AlphaFoldDB" id="A0A4C1YXK5"/>
<evidence type="ECO:0000313" key="3">
    <source>
        <dbReference type="Proteomes" id="UP000299102"/>
    </source>
</evidence>
<feature type="region of interest" description="Disordered" evidence="1">
    <location>
        <begin position="1"/>
        <end position="33"/>
    </location>
</feature>
<accession>A0A4C1YXK5</accession>
<keyword evidence="3" id="KW-1185">Reference proteome</keyword>
<evidence type="ECO:0000313" key="2">
    <source>
        <dbReference type="EMBL" id="GBP79137.1"/>
    </source>
</evidence>
<sequence length="88" mass="9917">MDHNSGDALKNRIARTRRPRRRATPPRRSSPATRDIYTRVDLNNTGRTRVCPARVAVIAQAAMSKLRTGDNMGNKNIHNDLARTTAMY</sequence>
<gene>
    <name evidence="2" type="ORF">EVAR_100099_1</name>
</gene>
<organism evidence="2 3">
    <name type="scientific">Eumeta variegata</name>
    <name type="common">Bagworm moth</name>
    <name type="synonym">Eumeta japonica</name>
    <dbReference type="NCBI Taxonomy" id="151549"/>
    <lineage>
        <taxon>Eukaryota</taxon>
        <taxon>Metazoa</taxon>
        <taxon>Ecdysozoa</taxon>
        <taxon>Arthropoda</taxon>
        <taxon>Hexapoda</taxon>
        <taxon>Insecta</taxon>
        <taxon>Pterygota</taxon>
        <taxon>Neoptera</taxon>
        <taxon>Endopterygota</taxon>
        <taxon>Lepidoptera</taxon>
        <taxon>Glossata</taxon>
        <taxon>Ditrysia</taxon>
        <taxon>Tineoidea</taxon>
        <taxon>Psychidae</taxon>
        <taxon>Oiketicinae</taxon>
        <taxon>Eumeta</taxon>
    </lineage>
</organism>
<reference evidence="2 3" key="1">
    <citation type="journal article" date="2019" name="Commun. Biol.">
        <title>The bagworm genome reveals a unique fibroin gene that provides high tensile strength.</title>
        <authorList>
            <person name="Kono N."/>
            <person name="Nakamura H."/>
            <person name="Ohtoshi R."/>
            <person name="Tomita M."/>
            <person name="Numata K."/>
            <person name="Arakawa K."/>
        </authorList>
    </citation>
    <scope>NUCLEOTIDE SEQUENCE [LARGE SCALE GENOMIC DNA]</scope>
</reference>
<dbReference type="Proteomes" id="UP000299102">
    <property type="component" value="Unassembled WGS sequence"/>
</dbReference>
<proteinExistence type="predicted"/>
<name>A0A4C1YXK5_EUMVA</name>
<feature type="compositionally biased region" description="Basic residues" evidence="1">
    <location>
        <begin position="12"/>
        <end position="25"/>
    </location>
</feature>